<keyword evidence="7" id="KW-0539">Nucleus</keyword>
<feature type="domain" description="Borealin N-terminal" evidence="11">
    <location>
        <begin position="58"/>
        <end position="114"/>
    </location>
</feature>
<evidence type="ECO:0000256" key="5">
    <source>
        <dbReference type="ARBA" id="ARBA00022618"/>
    </source>
</evidence>
<evidence type="ECO:0000313" key="12">
    <source>
        <dbReference type="EMBL" id="KAL1878668.1"/>
    </source>
</evidence>
<dbReference type="EMBL" id="JAWRVE010000011">
    <property type="protein sequence ID" value="KAL1878668.1"/>
    <property type="molecule type" value="Genomic_DNA"/>
</dbReference>
<evidence type="ECO:0000256" key="6">
    <source>
        <dbReference type="ARBA" id="ARBA00022776"/>
    </source>
</evidence>
<feature type="compositionally biased region" description="Low complexity" evidence="10">
    <location>
        <begin position="224"/>
        <end position="236"/>
    </location>
</feature>
<reference evidence="12 13" key="1">
    <citation type="journal article" date="2024" name="IMA Fungus">
        <title>IMA Genome - F19 : A genome assembly and annotation guide to empower mycologists, including annotated draft genome sequences of Ceratocystis pirilliformis, Diaporthe australafricana, Fusarium ophioides, Paecilomyces lecythidis, and Sporothrix stenoceras.</title>
        <authorList>
            <person name="Aylward J."/>
            <person name="Wilson A.M."/>
            <person name="Visagie C.M."/>
            <person name="Spraker J."/>
            <person name="Barnes I."/>
            <person name="Buitendag C."/>
            <person name="Ceriani C."/>
            <person name="Del Mar Angel L."/>
            <person name="du Plessis D."/>
            <person name="Fuchs T."/>
            <person name="Gasser K."/>
            <person name="Kramer D."/>
            <person name="Li W."/>
            <person name="Munsamy K."/>
            <person name="Piso A."/>
            <person name="Price J.L."/>
            <person name="Sonnekus B."/>
            <person name="Thomas C."/>
            <person name="van der Nest A."/>
            <person name="van Dijk A."/>
            <person name="van Heerden A."/>
            <person name="van Vuuren N."/>
            <person name="Yilmaz N."/>
            <person name="Duong T.A."/>
            <person name="van der Merwe N.A."/>
            <person name="Wingfield M.J."/>
            <person name="Wingfield B.D."/>
        </authorList>
    </citation>
    <scope>NUCLEOTIDE SEQUENCE [LARGE SCALE GENOMIC DNA]</scope>
    <source>
        <strain evidence="12 13">CMW 18300</strain>
    </source>
</reference>
<protein>
    <recommendedName>
        <fullName evidence="11">Borealin N-terminal domain-containing protein</fullName>
    </recommendedName>
</protein>
<feature type="region of interest" description="Disordered" evidence="10">
    <location>
        <begin position="111"/>
        <end position="332"/>
    </location>
</feature>
<feature type="compositionally biased region" description="Polar residues" evidence="10">
    <location>
        <begin position="166"/>
        <end position="176"/>
    </location>
</feature>
<gene>
    <name evidence="12" type="ORF">Daus18300_001943</name>
</gene>
<dbReference type="PANTHER" id="PTHR16040:SF7">
    <property type="entry name" value="AUSTRALIN, ISOFORM A-RELATED"/>
    <property type="match status" value="1"/>
</dbReference>
<keyword evidence="4" id="KW-0158">Chromosome</keyword>
<keyword evidence="9" id="KW-0137">Centromere</keyword>
<dbReference type="PANTHER" id="PTHR16040">
    <property type="entry name" value="AUSTRALIN, ISOFORM A-RELATED"/>
    <property type="match status" value="1"/>
</dbReference>
<accession>A0ABR3XSU1</accession>
<evidence type="ECO:0000256" key="1">
    <source>
        <dbReference type="ARBA" id="ARBA00004123"/>
    </source>
</evidence>
<feature type="compositionally biased region" description="Low complexity" evidence="10">
    <location>
        <begin position="260"/>
        <end position="325"/>
    </location>
</feature>
<evidence type="ECO:0000256" key="7">
    <source>
        <dbReference type="ARBA" id="ARBA00023242"/>
    </source>
</evidence>
<evidence type="ECO:0000256" key="3">
    <source>
        <dbReference type="ARBA" id="ARBA00009914"/>
    </source>
</evidence>
<dbReference type="Proteomes" id="UP001583177">
    <property type="component" value="Unassembled WGS sequence"/>
</dbReference>
<sequence>MSPTRRTKRPSGESASAADQVEIAHGAPEQRIATQAGSSSAFQESPRKKRSTGISMSQKQALVDNLQLEITERARKLRAQYNLQAQGLRTRIEIRVNRIPMALRKSKMGELADKHQNGQNPQLDQISGAGKENETESAELEQPKKRTRGHPAPPGESTKASRVLSPASSNIRTLPRTTPGGKSFTRPGLSTVAGPSSPVKQHSSSNLFSNLAEKARSTTGRKQTASTSTTASSAGGSTRGRKPATGATTSKTARRVSGISESSESSTSTVVKKGTAKAATKETAPAPATKRTVMGTIRRGVTGTGTAKKAAAAKPAKTPASTATGRVLRKRS</sequence>
<keyword evidence="13" id="KW-1185">Reference proteome</keyword>
<feature type="region of interest" description="Disordered" evidence="10">
    <location>
        <begin position="1"/>
        <end position="59"/>
    </location>
</feature>
<name>A0ABR3XSU1_9PEZI</name>
<keyword evidence="6" id="KW-0498">Mitosis</keyword>
<evidence type="ECO:0000256" key="9">
    <source>
        <dbReference type="ARBA" id="ARBA00023328"/>
    </source>
</evidence>
<evidence type="ECO:0000256" key="8">
    <source>
        <dbReference type="ARBA" id="ARBA00023306"/>
    </source>
</evidence>
<feature type="compositionally biased region" description="Polar residues" evidence="10">
    <location>
        <begin position="32"/>
        <end position="43"/>
    </location>
</feature>
<dbReference type="InterPro" id="IPR018851">
    <property type="entry name" value="Borealin_N"/>
</dbReference>
<evidence type="ECO:0000256" key="4">
    <source>
        <dbReference type="ARBA" id="ARBA00022454"/>
    </source>
</evidence>
<comment type="similarity">
    <text evidence="3">Belongs to the borealin family.</text>
</comment>
<proteinExistence type="inferred from homology"/>
<evidence type="ECO:0000256" key="10">
    <source>
        <dbReference type="SAM" id="MobiDB-lite"/>
    </source>
</evidence>
<evidence type="ECO:0000259" key="11">
    <source>
        <dbReference type="Pfam" id="PF10444"/>
    </source>
</evidence>
<dbReference type="Pfam" id="PF10444">
    <property type="entry name" value="Nbl1_Borealin_N"/>
    <property type="match status" value="1"/>
</dbReference>
<dbReference type="InterPro" id="IPR018867">
    <property type="entry name" value="Cell_div_borealin"/>
</dbReference>
<feature type="compositionally biased region" description="Polar residues" evidence="10">
    <location>
        <begin position="198"/>
        <end position="209"/>
    </location>
</feature>
<organism evidence="12 13">
    <name type="scientific">Diaporthe australafricana</name>
    <dbReference type="NCBI Taxonomy" id="127596"/>
    <lineage>
        <taxon>Eukaryota</taxon>
        <taxon>Fungi</taxon>
        <taxon>Dikarya</taxon>
        <taxon>Ascomycota</taxon>
        <taxon>Pezizomycotina</taxon>
        <taxon>Sordariomycetes</taxon>
        <taxon>Sordariomycetidae</taxon>
        <taxon>Diaporthales</taxon>
        <taxon>Diaporthaceae</taxon>
        <taxon>Diaporthe</taxon>
    </lineage>
</organism>
<keyword evidence="8" id="KW-0131">Cell cycle</keyword>
<evidence type="ECO:0000256" key="2">
    <source>
        <dbReference type="ARBA" id="ARBA00004584"/>
    </source>
</evidence>
<keyword evidence="5" id="KW-0132">Cell division</keyword>
<comment type="subcellular location">
    <subcellularLocation>
        <location evidence="2">Chromosome</location>
        <location evidence="2">Centromere</location>
    </subcellularLocation>
    <subcellularLocation>
        <location evidence="1">Nucleus</location>
    </subcellularLocation>
</comment>
<comment type="caution">
    <text evidence="12">The sequence shown here is derived from an EMBL/GenBank/DDBJ whole genome shotgun (WGS) entry which is preliminary data.</text>
</comment>
<evidence type="ECO:0000313" key="13">
    <source>
        <dbReference type="Proteomes" id="UP001583177"/>
    </source>
</evidence>